<dbReference type="GO" id="GO:0005829">
    <property type="term" value="C:cytosol"/>
    <property type="evidence" value="ECO:0007669"/>
    <property type="project" value="TreeGrafter"/>
</dbReference>
<dbReference type="Gene3D" id="3.40.50.12230">
    <property type="match status" value="1"/>
</dbReference>
<reference evidence="2 3" key="1">
    <citation type="journal article" date="2015" name="Nature">
        <title>rRNA introns, odd ribosomes, and small enigmatic genomes across a large radiation of phyla.</title>
        <authorList>
            <person name="Brown C.T."/>
            <person name="Hug L.A."/>
            <person name="Thomas B.C."/>
            <person name="Sharon I."/>
            <person name="Castelle C.J."/>
            <person name="Singh A."/>
            <person name="Wilkins M.J."/>
            <person name="Williams K.H."/>
            <person name="Banfield J.F."/>
        </authorList>
    </citation>
    <scope>NUCLEOTIDE SEQUENCE [LARGE SCALE GENOMIC DNA]</scope>
</reference>
<feature type="domain" description="Formyl transferase N-terminal" evidence="1">
    <location>
        <begin position="106"/>
        <end position="215"/>
    </location>
</feature>
<dbReference type="InterPro" id="IPR002376">
    <property type="entry name" value="Formyl_transf_N"/>
</dbReference>
<evidence type="ECO:0000313" key="2">
    <source>
        <dbReference type="EMBL" id="KKT84655.1"/>
    </source>
</evidence>
<comment type="caution">
    <text evidence="2">The sequence shown here is derived from an EMBL/GenBank/DDBJ whole genome shotgun (WGS) entry which is preliminary data.</text>
</comment>
<dbReference type="EMBL" id="LCJU01000014">
    <property type="protein sequence ID" value="KKT84655.1"/>
    <property type="molecule type" value="Genomic_DNA"/>
</dbReference>
<evidence type="ECO:0000259" key="1">
    <source>
        <dbReference type="Pfam" id="PF00551"/>
    </source>
</evidence>
<accession>A0A0G1KME8</accession>
<name>A0A0G1KME8_UNCKA</name>
<gene>
    <name evidence="2" type="ORF">UW82_C0014G0007</name>
</gene>
<dbReference type="InterPro" id="IPR036477">
    <property type="entry name" value="Formyl_transf_N_sf"/>
</dbReference>
<proteinExistence type="predicted"/>
<dbReference type="PANTHER" id="PTHR11138">
    <property type="entry name" value="METHIONYL-TRNA FORMYLTRANSFERASE"/>
    <property type="match status" value="1"/>
</dbReference>
<dbReference type="PANTHER" id="PTHR11138:SF5">
    <property type="entry name" value="METHIONYL-TRNA FORMYLTRANSFERASE, MITOCHONDRIAL"/>
    <property type="match status" value="1"/>
</dbReference>
<dbReference type="Proteomes" id="UP000034504">
    <property type="component" value="Unassembled WGS sequence"/>
</dbReference>
<sequence length="258" mass="28749">MKLFLVIGESHVYQPNFVAEFLRRTTDEVVGAALVTKVPIKTDMIRYLLTHINKLIPVEIIGLAIDTFRTVVLNLLPRDRNSCNFYSVRAVYKAFNIPFFEVADSINKSDYLEKITSLKPDVIISSNPLIFKAPLLAVPTKCCLNRHSSLLPACGGLWPIFHAVRLGSIHTGTSIHIMMPGIDQGAVLAQGQVEIQPSDTLRSLYAKTYTISAGTLLKALDKVRVSDYTPISSSEPASYFSNPTDNDWMEFRKRGGKF</sequence>
<dbReference type="GO" id="GO:0004479">
    <property type="term" value="F:methionyl-tRNA formyltransferase activity"/>
    <property type="evidence" value="ECO:0007669"/>
    <property type="project" value="TreeGrafter"/>
</dbReference>
<dbReference type="Pfam" id="PF00551">
    <property type="entry name" value="Formyl_trans_N"/>
    <property type="match status" value="1"/>
</dbReference>
<organism evidence="2 3">
    <name type="scientific">candidate division WWE3 bacterium GW2011_GWC2_44_9</name>
    <dbReference type="NCBI Taxonomy" id="1619125"/>
    <lineage>
        <taxon>Bacteria</taxon>
        <taxon>Katanobacteria</taxon>
    </lineage>
</organism>
<evidence type="ECO:0000313" key="3">
    <source>
        <dbReference type="Proteomes" id="UP000034504"/>
    </source>
</evidence>
<dbReference type="AlphaFoldDB" id="A0A0G1KME8"/>
<protein>
    <submittedName>
        <fullName evidence="2">Bifunctional polymyxin resistance protein ARNA</fullName>
    </submittedName>
</protein>
<dbReference type="SUPFAM" id="SSF53328">
    <property type="entry name" value="Formyltransferase"/>
    <property type="match status" value="1"/>
</dbReference>